<dbReference type="Pfam" id="PF20365">
    <property type="entry name" value="DUF6660"/>
    <property type="match status" value="1"/>
</dbReference>
<sequence length="109" mass="11138">MRLLALLLSLYLTCLACLPCADDVATCAAPAQTSVSPASHSEGGQHDLGDWCSPLCQCHCCAGAVLAPGRVVPLALLAPLQWVAGPSHAALLVAAPTRSTAAVWQPPRA</sequence>
<dbReference type="InterPro" id="IPR046601">
    <property type="entry name" value="DUF6660"/>
</dbReference>
<dbReference type="RefSeq" id="WP_196290964.1">
    <property type="nucleotide sequence ID" value="NZ_JADQDM010000001.1"/>
</dbReference>
<keyword evidence="3" id="KW-1185">Reference proteome</keyword>
<proteinExistence type="predicted"/>
<evidence type="ECO:0000256" key="1">
    <source>
        <dbReference type="SAM" id="SignalP"/>
    </source>
</evidence>
<evidence type="ECO:0000313" key="2">
    <source>
        <dbReference type="EMBL" id="MBF9219472.1"/>
    </source>
</evidence>
<name>A0ABS0HXT6_9BACT</name>
<gene>
    <name evidence="2" type="ORF">I2H31_00015</name>
</gene>
<feature type="signal peptide" evidence="1">
    <location>
        <begin position="1"/>
        <end position="21"/>
    </location>
</feature>
<reference evidence="2 3" key="1">
    <citation type="submission" date="2020-11" db="EMBL/GenBank/DDBJ databases">
        <authorList>
            <person name="Kim M.K."/>
        </authorList>
    </citation>
    <scope>NUCLEOTIDE SEQUENCE [LARGE SCALE GENOMIC DNA]</scope>
    <source>
        <strain evidence="2 3">BT662</strain>
    </source>
</reference>
<evidence type="ECO:0000313" key="3">
    <source>
        <dbReference type="Proteomes" id="UP000618931"/>
    </source>
</evidence>
<organism evidence="2 3">
    <name type="scientific">Hymenobacter ruricola</name>
    <dbReference type="NCBI Taxonomy" id="2791023"/>
    <lineage>
        <taxon>Bacteria</taxon>
        <taxon>Pseudomonadati</taxon>
        <taxon>Bacteroidota</taxon>
        <taxon>Cytophagia</taxon>
        <taxon>Cytophagales</taxon>
        <taxon>Hymenobacteraceae</taxon>
        <taxon>Hymenobacter</taxon>
    </lineage>
</organism>
<dbReference type="EMBL" id="JADQDM010000001">
    <property type="protein sequence ID" value="MBF9219472.1"/>
    <property type="molecule type" value="Genomic_DNA"/>
</dbReference>
<protein>
    <recommendedName>
        <fullName evidence="4">DUF2946 domain-containing protein</fullName>
    </recommendedName>
</protein>
<evidence type="ECO:0008006" key="4">
    <source>
        <dbReference type="Google" id="ProtNLM"/>
    </source>
</evidence>
<keyword evidence="1" id="KW-0732">Signal</keyword>
<comment type="caution">
    <text evidence="2">The sequence shown here is derived from an EMBL/GenBank/DDBJ whole genome shotgun (WGS) entry which is preliminary data.</text>
</comment>
<feature type="chain" id="PRO_5047211899" description="DUF2946 domain-containing protein" evidence="1">
    <location>
        <begin position="22"/>
        <end position="109"/>
    </location>
</feature>
<dbReference type="Proteomes" id="UP000618931">
    <property type="component" value="Unassembled WGS sequence"/>
</dbReference>
<accession>A0ABS0HXT6</accession>